<evidence type="ECO:0000256" key="9">
    <source>
        <dbReference type="ARBA" id="ARBA00022898"/>
    </source>
</evidence>
<keyword evidence="9" id="KW-0663">Pyridoxal phosphate</keyword>
<comment type="subunit">
    <text evidence="5">Tetramer of two alpha and two beta chains.</text>
</comment>
<dbReference type="InterPro" id="IPR006654">
    <property type="entry name" value="Trp_synth_beta"/>
</dbReference>
<protein>
    <recommendedName>
        <fullName evidence="6">tryptophan synthase</fullName>
        <ecNumber evidence="6">4.2.1.20</ecNumber>
    </recommendedName>
</protein>
<evidence type="ECO:0000256" key="5">
    <source>
        <dbReference type="ARBA" id="ARBA00011270"/>
    </source>
</evidence>
<evidence type="ECO:0000256" key="8">
    <source>
        <dbReference type="ARBA" id="ARBA00022822"/>
    </source>
</evidence>
<evidence type="ECO:0000259" key="13">
    <source>
        <dbReference type="Pfam" id="PF00291"/>
    </source>
</evidence>
<dbReference type="GO" id="GO:0052684">
    <property type="term" value="F:L-serine hydro-lyase (adding indole, L-tryptophan-forming) activity"/>
    <property type="evidence" value="ECO:0007669"/>
    <property type="project" value="TreeGrafter"/>
</dbReference>
<dbReference type="EMBL" id="CAEZWR010000078">
    <property type="protein sequence ID" value="CAB4664978.1"/>
    <property type="molecule type" value="Genomic_DNA"/>
</dbReference>
<evidence type="ECO:0000256" key="10">
    <source>
        <dbReference type="ARBA" id="ARBA00023141"/>
    </source>
</evidence>
<dbReference type="Pfam" id="PF00291">
    <property type="entry name" value="PALP"/>
    <property type="match status" value="1"/>
</dbReference>
<dbReference type="GO" id="GO:0030170">
    <property type="term" value="F:pyridoxal phosphate binding"/>
    <property type="evidence" value="ECO:0007669"/>
    <property type="project" value="InterPro"/>
</dbReference>
<comment type="catalytic activity">
    <reaction evidence="12">
        <text>(1S,2R)-1-C-(indol-3-yl)glycerol 3-phosphate + L-serine = D-glyceraldehyde 3-phosphate + L-tryptophan + H2O</text>
        <dbReference type="Rhea" id="RHEA:10532"/>
        <dbReference type="ChEBI" id="CHEBI:15377"/>
        <dbReference type="ChEBI" id="CHEBI:33384"/>
        <dbReference type="ChEBI" id="CHEBI:57912"/>
        <dbReference type="ChEBI" id="CHEBI:58866"/>
        <dbReference type="ChEBI" id="CHEBI:59776"/>
        <dbReference type="EC" id="4.2.1.20"/>
    </reaction>
</comment>
<comment type="cofactor">
    <cofactor evidence="1">
        <name>pyridoxal 5'-phosphate</name>
        <dbReference type="ChEBI" id="CHEBI:597326"/>
    </cofactor>
</comment>
<dbReference type="InterPro" id="IPR036052">
    <property type="entry name" value="TrpB-like_PALP_sf"/>
</dbReference>
<evidence type="ECO:0000256" key="11">
    <source>
        <dbReference type="ARBA" id="ARBA00023239"/>
    </source>
</evidence>
<accession>A0A6J7HJ08</accession>
<comment type="function">
    <text evidence="2">The beta subunit is responsible for the synthesis of L-tryptophan from indole and L-serine.</text>
</comment>
<evidence type="ECO:0000256" key="4">
    <source>
        <dbReference type="ARBA" id="ARBA00009982"/>
    </source>
</evidence>
<dbReference type="InterPro" id="IPR006653">
    <property type="entry name" value="Trp_synth_b_CS"/>
</dbReference>
<name>A0A6J7HJ08_9ZZZZ</name>
<dbReference type="InterPro" id="IPR006316">
    <property type="entry name" value="Trp_synth_b-like"/>
</dbReference>
<dbReference type="EMBL" id="CAFBMO010000119">
    <property type="protein sequence ID" value="CAB4920991.1"/>
    <property type="molecule type" value="Genomic_DNA"/>
</dbReference>
<dbReference type="CDD" id="cd06446">
    <property type="entry name" value="Trp-synth_B"/>
    <property type="match status" value="1"/>
</dbReference>
<keyword evidence="8" id="KW-0822">Tryptophan biosynthesis</keyword>
<dbReference type="AlphaFoldDB" id="A0A6J7HJ08"/>
<evidence type="ECO:0000256" key="12">
    <source>
        <dbReference type="ARBA" id="ARBA00049047"/>
    </source>
</evidence>
<dbReference type="GO" id="GO:0004834">
    <property type="term" value="F:tryptophan synthase activity"/>
    <property type="evidence" value="ECO:0007669"/>
    <property type="project" value="UniProtKB-EC"/>
</dbReference>
<dbReference type="PIRSF" id="PIRSF500824">
    <property type="entry name" value="TrpB_prok"/>
    <property type="match status" value="1"/>
</dbReference>
<reference evidence="15" key="1">
    <citation type="submission" date="2020-05" db="EMBL/GenBank/DDBJ databases">
        <authorList>
            <person name="Chiriac C."/>
            <person name="Salcher M."/>
            <person name="Ghai R."/>
            <person name="Kavagutti S V."/>
        </authorList>
    </citation>
    <scope>NUCLEOTIDE SEQUENCE</scope>
</reference>
<comment type="similarity">
    <text evidence="4">Belongs to the TrpB family.</text>
</comment>
<dbReference type="GO" id="GO:0005737">
    <property type="term" value="C:cytoplasm"/>
    <property type="evidence" value="ECO:0007669"/>
    <property type="project" value="TreeGrafter"/>
</dbReference>
<organism evidence="15">
    <name type="scientific">freshwater metagenome</name>
    <dbReference type="NCBI Taxonomy" id="449393"/>
    <lineage>
        <taxon>unclassified sequences</taxon>
        <taxon>metagenomes</taxon>
        <taxon>ecological metagenomes</taxon>
    </lineage>
</organism>
<proteinExistence type="inferred from homology"/>
<evidence type="ECO:0000313" key="14">
    <source>
        <dbReference type="EMBL" id="CAB4664978.1"/>
    </source>
</evidence>
<evidence type="ECO:0000256" key="2">
    <source>
        <dbReference type="ARBA" id="ARBA00002786"/>
    </source>
</evidence>
<dbReference type="NCBIfam" id="NF009057">
    <property type="entry name" value="PRK12391.1"/>
    <property type="match status" value="1"/>
</dbReference>
<dbReference type="InterPro" id="IPR023026">
    <property type="entry name" value="Trp_synth_beta/beta-like"/>
</dbReference>
<keyword evidence="10" id="KW-0057">Aromatic amino acid biosynthesis</keyword>
<dbReference type="PANTHER" id="PTHR48077:SF6">
    <property type="entry name" value="TRYPTOPHAN SYNTHASE"/>
    <property type="match status" value="1"/>
</dbReference>
<dbReference type="InterPro" id="IPR001926">
    <property type="entry name" value="TrpB-like_PALP"/>
</dbReference>
<keyword evidence="7" id="KW-0028">Amino-acid biosynthesis</keyword>
<evidence type="ECO:0000256" key="1">
    <source>
        <dbReference type="ARBA" id="ARBA00001933"/>
    </source>
</evidence>
<dbReference type="NCBIfam" id="TIGR01415">
    <property type="entry name" value="trpB_rel"/>
    <property type="match status" value="1"/>
</dbReference>
<evidence type="ECO:0000256" key="3">
    <source>
        <dbReference type="ARBA" id="ARBA00004733"/>
    </source>
</evidence>
<evidence type="ECO:0000313" key="15">
    <source>
        <dbReference type="EMBL" id="CAB4920991.1"/>
    </source>
</evidence>
<comment type="pathway">
    <text evidence="3">Amino-acid biosynthesis; L-tryptophan biosynthesis; L-tryptophan from chorismate: step 5/5.</text>
</comment>
<dbReference type="SUPFAM" id="SSF53686">
    <property type="entry name" value="Tryptophan synthase beta subunit-like PLP-dependent enzymes"/>
    <property type="match status" value="1"/>
</dbReference>
<evidence type="ECO:0000256" key="6">
    <source>
        <dbReference type="ARBA" id="ARBA00012043"/>
    </source>
</evidence>
<sequence length="458" mass="49941">MDDVVRQHKYMLSEDQMPTTWYNIMADLPTPPPPPLHPGTMQPVGPDDLAPLFPMELIMQEVSQERYIEIPGGVLDVYRQWRPSPLFRAHNLEKALGTPARIYYKYEGVSPAGSHKTNTSVPQAYYNKKEGTTRLTTETGAGQWGTALSFACALYDMECEVWQVGASFDSKPYRKLMIETFGAKVHRSPSELTDVGREFLKDPKNFSGSLGIAISEAVEVAAKDPNTRYALGSVLNHVLLHQTIIGEEALLQMAMAGDTPTHIVGCTGGGSNFAGLSFPFLREKLAGKISPRIIAAEPASCPSLTKGVYAYDFGDTAGMTPLMKMHTLGHDFIPDPIHAGGLRYHGMAPLISHVYEEGMMEAVAVPQTECFQAAVLFARTEGIVPAPEPTHALALAIREALKAKETGEETVILTALCGHGHFDLAAYDSYLRGAMVDENFDEARLQAAFDTIPVVAGQ</sequence>
<keyword evidence="11" id="KW-0456">Lyase</keyword>
<dbReference type="PROSITE" id="PS00168">
    <property type="entry name" value="TRP_SYNTHASE_BETA"/>
    <property type="match status" value="1"/>
</dbReference>
<dbReference type="EC" id="4.2.1.20" evidence="6"/>
<gene>
    <name evidence="14" type="ORF">UFOPK2282_00781</name>
    <name evidence="15" type="ORF">UFOPK3576_01668</name>
</gene>
<feature type="domain" description="Tryptophan synthase beta chain-like PALP" evidence="13">
    <location>
        <begin position="80"/>
        <end position="418"/>
    </location>
</feature>
<dbReference type="Gene3D" id="3.40.50.1100">
    <property type="match status" value="2"/>
</dbReference>
<evidence type="ECO:0000256" key="7">
    <source>
        <dbReference type="ARBA" id="ARBA00022605"/>
    </source>
</evidence>
<dbReference type="PANTHER" id="PTHR48077">
    <property type="entry name" value="TRYPTOPHAN SYNTHASE-RELATED"/>
    <property type="match status" value="1"/>
</dbReference>
<dbReference type="PIRSF" id="PIRSF001413">
    <property type="entry name" value="Trp_syn_beta"/>
    <property type="match status" value="1"/>
</dbReference>
<dbReference type="HAMAP" id="MF_00133">
    <property type="entry name" value="Trp_synth_beta"/>
    <property type="match status" value="1"/>
</dbReference>
<dbReference type="UniPathway" id="UPA00035">
    <property type="reaction ID" value="UER00044"/>
</dbReference>